<keyword evidence="1" id="KW-0812">Transmembrane</keyword>
<keyword evidence="3" id="KW-1185">Reference proteome</keyword>
<protein>
    <submittedName>
        <fullName evidence="2">DNRLRE domain-containing protein</fullName>
    </submittedName>
</protein>
<dbReference type="Gene3D" id="2.60.40.10">
    <property type="entry name" value="Immunoglobulins"/>
    <property type="match status" value="1"/>
</dbReference>
<sequence>MIHRSTQKTTKFEGKKDGSMYKILNAIVINMIIFSLLFSGIVLANEQKVSKDITSTKIEKPLPDSVDKKIEIDKELISERSSNSKSYLMNDGSTTVVINTYSVHYEKNSGEWADINPILVSNDAVESLEKKMVSKNISRQMDRDKRLPKEELAKKAKKKSYVAPYVPFTAELPYDINDGYTMGKEADSLTLVPVGSTSSVGVVNLEKGNKVSYKNVWKNTDVELAIINDGIKETMFVATPDSPETFSFKIVGNLKDDFSSGNLQILPPWVEDADGKFQYLEQNIRTEGNQKYIDIHIPKDQLKYPIVIDPTVVTIGNSKDTAYDATNPYDAGYGASERFRQHNVMKTLMKFDLSFVPSNAVIKSAELKLRTGVAVDLGSSTPIMTLNRVTSSWNEYTTNATNAPSYSDFITNIYVANFKNGFDRIVFGTTITANLMTAVSNWVNGTWPNEGFIMNWSAASSSDLWILSREFGDAEYTPKLVLNYNVPSSKPQVTYPNGGEVLDGAATIYWNAAIDPDNTQNTIKYQVQLSANGGSTWSDIVGLTNPAVTQYPYDFSSIPATNNALIRIRAYDGEDYGEWDQSDTYFTIKHNQAPLAPTGLTPGNATSSSPHLISVISPILNWTFVDPDVGDYQTAYQVELYSGSTLVHDSGWIASSIRSYTVPIPLLRNSLYNWRVRTKDTYGAVSNLSSKAYIKINSIPTVSFSSYSDGQNLPNNNLDFTWLYNDLEGQAQAAYKIQGSTDNWTNLMYDTGIVSGSALSHHTPALANGEWDFRISVYDGMEWSDWAYRTDLKLPNSFEPNDTSATAYPILYNNNYSTLISSSTDVDWFVYSPVKAGVDEVVFNVPAGRNYDIFIYDKDLNLVASGQRDASGIETLLYKVSSGPNIKYFIKIVGAGGAFSTTSTYTLSVKRLEMNFQTIYQYDDNGNITSKTTTLIN</sequence>
<keyword evidence="1" id="KW-0472">Membrane</keyword>
<gene>
    <name evidence="2" type="ORF">K0T92_07335</name>
</gene>
<dbReference type="Pfam" id="PF25788">
    <property type="entry name" value="Ig_Rha78A_N"/>
    <property type="match status" value="1"/>
</dbReference>
<keyword evidence="1" id="KW-1133">Transmembrane helix</keyword>
<dbReference type="Gene3D" id="2.60.120.380">
    <property type="match status" value="1"/>
</dbReference>
<dbReference type="Proteomes" id="UP000812277">
    <property type="component" value="Unassembled WGS sequence"/>
</dbReference>
<reference evidence="2 3" key="1">
    <citation type="submission" date="2021-07" db="EMBL/GenBank/DDBJ databases">
        <title>Paenibacillus radiodurans sp. nov., isolated from the southeastern edge of Tengger Desert.</title>
        <authorList>
            <person name="Zhang G."/>
        </authorList>
    </citation>
    <scope>NUCLEOTIDE SEQUENCE [LARGE SCALE GENOMIC DNA]</scope>
    <source>
        <strain evidence="2 3">DT7-4</strain>
    </source>
</reference>
<dbReference type="NCBIfam" id="NF033679">
    <property type="entry name" value="DNRLRE_dom"/>
    <property type="match status" value="1"/>
</dbReference>
<name>A0ABS7D3P6_9BACL</name>
<proteinExistence type="predicted"/>
<comment type="caution">
    <text evidence="2">The sequence shown here is derived from an EMBL/GenBank/DDBJ whole genome shotgun (WGS) entry which is preliminary data.</text>
</comment>
<dbReference type="EMBL" id="JAHZIJ010000003">
    <property type="protein sequence ID" value="MBW7474554.1"/>
    <property type="molecule type" value="Genomic_DNA"/>
</dbReference>
<evidence type="ECO:0000313" key="2">
    <source>
        <dbReference type="EMBL" id="MBW7474554.1"/>
    </source>
</evidence>
<dbReference type="InterPro" id="IPR013783">
    <property type="entry name" value="Ig-like_fold"/>
</dbReference>
<feature type="transmembrane region" description="Helical" evidence="1">
    <location>
        <begin position="21"/>
        <end position="44"/>
    </location>
</feature>
<organism evidence="2 3">
    <name type="scientific">Paenibacillus oenotherae</name>
    <dbReference type="NCBI Taxonomy" id="1435645"/>
    <lineage>
        <taxon>Bacteria</taxon>
        <taxon>Bacillati</taxon>
        <taxon>Bacillota</taxon>
        <taxon>Bacilli</taxon>
        <taxon>Bacillales</taxon>
        <taxon>Paenibacillaceae</taxon>
        <taxon>Paenibacillus</taxon>
    </lineage>
</organism>
<accession>A0ABS7D3P6</accession>
<evidence type="ECO:0000256" key="1">
    <source>
        <dbReference type="SAM" id="Phobius"/>
    </source>
</evidence>
<evidence type="ECO:0000313" key="3">
    <source>
        <dbReference type="Proteomes" id="UP000812277"/>
    </source>
</evidence>